<evidence type="ECO:0000313" key="10">
    <source>
        <dbReference type="EMBL" id="KAK3097124.1"/>
    </source>
</evidence>
<accession>A0AA89BWM8</accession>
<evidence type="ECO:0000256" key="7">
    <source>
        <dbReference type="ARBA" id="ARBA00023034"/>
    </source>
</evidence>
<keyword evidence="4" id="KW-0378">Hydrolase</keyword>
<evidence type="ECO:0000256" key="3">
    <source>
        <dbReference type="ARBA" id="ARBA00022692"/>
    </source>
</evidence>
<comment type="similarity">
    <text evidence="2">Belongs to the glycosyl hydrolase 99 family.</text>
</comment>
<evidence type="ECO:0000256" key="8">
    <source>
        <dbReference type="ARBA" id="ARBA00023136"/>
    </source>
</evidence>
<dbReference type="EMBL" id="VSWD01000007">
    <property type="protein sequence ID" value="KAK3097124.1"/>
    <property type="molecule type" value="Genomic_DNA"/>
</dbReference>
<evidence type="ECO:0000256" key="2">
    <source>
        <dbReference type="ARBA" id="ARBA00009559"/>
    </source>
</evidence>
<dbReference type="AlphaFoldDB" id="A0AA89BWM8"/>
<dbReference type="Proteomes" id="UP001186944">
    <property type="component" value="Unassembled WGS sequence"/>
</dbReference>
<dbReference type="InterPro" id="IPR026071">
    <property type="entry name" value="Glyco_Hydrolase_99"/>
</dbReference>
<keyword evidence="6 9" id="KW-1133">Transmembrane helix</keyword>
<sequence length="458" mass="53578">MLRILRKKKPQRYFLLAISLSFLAGIVLIFYVDDKPGTSFFNNESLNYKKFRKSIQSNLQVFNNISWGDFLAKDNDGTKRNSSFVMKYRDDDRKAVNKSSLIVNYNVHIFYYPWYGTPKIDGKYYHWNHPYLPHWDKKENKKWPNGSHVPPHDIGANFYPKLGPYSSKDPMVLDQHMKWIQMSGAGVVSVSWYPPDDADNEGKEPDQLVPAIMDAANKYKLKVNFHIEPYKNRNPATLRTNVQYILKKYGKHPAFYRHYIKSKKKHLPLFYIYDSYQTAASEWAKLFKPGKSGSIRNTDLDGIFIALLVERQHKEDIFKSGFDGFYTYFASDTFTYGSSWRNWREIQKFARTRNMVFIPSVGPGYIDTRVRAWNGRNIHDRQDGNYYISYLRAALDVGCSFLSVTSFNEWHEGTQVEPAIPKSDSANKYSYLNYGKESPEFYLHLTKKYVMKIGTAEK</sequence>
<keyword evidence="3 9" id="KW-0812">Transmembrane</keyword>
<dbReference type="GO" id="GO:0004559">
    <property type="term" value="F:alpha-mannosidase activity"/>
    <property type="evidence" value="ECO:0007669"/>
    <property type="project" value="TreeGrafter"/>
</dbReference>
<dbReference type="PANTHER" id="PTHR13572">
    <property type="entry name" value="ENDO-ALPHA-1,2-MANNOSIDASE"/>
    <property type="match status" value="1"/>
</dbReference>
<evidence type="ECO:0008006" key="12">
    <source>
        <dbReference type="Google" id="ProtNLM"/>
    </source>
</evidence>
<proteinExistence type="inferred from homology"/>
<gene>
    <name evidence="10" type="ORF">FSP39_006598</name>
</gene>
<evidence type="ECO:0000256" key="4">
    <source>
        <dbReference type="ARBA" id="ARBA00022801"/>
    </source>
</evidence>
<reference evidence="10" key="1">
    <citation type="submission" date="2019-08" db="EMBL/GenBank/DDBJ databases">
        <title>The improved chromosome-level genome for the pearl oyster Pinctada fucata martensii using PacBio sequencing and Hi-C.</title>
        <authorList>
            <person name="Zheng Z."/>
        </authorList>
    </citation>
    <scope>NUCLEOTIDE SEQUENCE</scope>
    <source>
        <strain evidence="10">ZZ-2019</strain>
        <tissue evidence="10">Adductor muscle</tissue>
    </source>
</reference>
<evidence type="ECO:0000256" key="6">
    <source>
        <dbReference type="ARBA" id="ARBA00022989"/>
    </source>
</evidence>
<dbReference type="CDD" id="cd11574">
    <property type="entry name" value="GH99"/>
    <property type="match status" value="1"/>
</dbReference>
<dbReference type="Pfam" id="PF16317">
    <property type="entry name" value="Glyco_hydro_99"/>
    <property type="match status" value="1"/>
</dbReference>
<comment type="subcellular location">
    <subcellularLocation>
        <location evidence="1">Golgi apparatus membrane</location>
        <topology evidence="1">Single-pass type II membrane protein</topology>
    </subcellularLocation>
</comment>
<keyword evidence="8 9" id="KW-0472">Membrane</keyword>
<protein>
    <recommendedName>
        <fullName evidence="12">Glycoprotein endo-alpha-1,2-mannosidase</fullName>
    </recommendedName>
</protein>
<evidence type="ECO:0000256" key="5">
    <source>
        <dbReference type="ARBA" id="ARBA00022968"/>
    </source>
</evidence>
<dbReference type="FunFam" id="3.20.20.80:FF:000019">
    <property type="entry name" value="glycoprotein endo-alpha-1,2-mannosidase"/>
    <property type="match status" value="1"/>
</dbReference>
<name>A0AA89BWM8_PINIB</name>
<feature type="transmembrane region" description="Helical" evidence="9">
    <location>
        <begin position="12"/>
        <end position="32"/>
    </location>
</feature>
<evidence type="ECO:0000256" key="9">
    <source>
        <dbReference type="SAM" id="Phobius"/>
    </source>
</evidence>
<dbReference type="Gene3D" id="3.20.20.80">
    <property type="entry name" value="Glycosidases"/>
    <property type="match status" value="1"/>
</dbReference>
<keyword evidence="7" id="KW-0333">Golgi apparatus</keyword>
<comment type="caution">
    <text evidence="10">The sequence shown here is derived from an EMBL/GenBank/DDBJ whole genome shotgun (WGS) entry which is preliminary data.</text>
</comment>
<keyword evidence="5" id="KW-0735">Signal-anchor</keyword>
<keyword evidence="11" id="KW-1185">Reference proteome</keyword>
<evidence type="ECO:0000313" key="11">
    <source>
        <dbReference type="Proteomes" id="UP001186944"/>
    </source>
</evidence>
<dbReference type="PANTHER" id="PTHR13572:SF4">
    <property type="entry name" value="RE57134P"/>
    <property type="match status" value="1"/>
</dbReference>
<evidence type="ECO:0000256" key="1">
    <source>
        <dbReference type="ARBA" id="ARBA00004323"/>
    </source>
</evidence>
<organism evidence="10 11">
    <name type="scientific">Pinctada imbricata</name>
    <name type="common">Atlantic pearl-oyster</name>
    <name type="synonym">Pinctada martensii</name>
    <dbReference type="NCBI Taxonomy" id="66713"/>
    <lineage>
        <taxon>Eukaryota</taxon>
        <taxon>Metazoa</taxon>
        <taxon>Spiralia</taxon>
        <taxon>Lophotrochozoa</taxon>
        <taxon>Mollusca</taxon>
        <taxon>Bivalvia</taxon>
        <taxon>Autobranchia</taxon>
        <taxon>Pteriomorphia</taxon>
        <taxon>Pterioida</taxon>
        <taxon>Pterioidea</taxon>
        <taxon>Pteriidae</taxon>
        <taxon>Pinctada</taxon>
    </lineage>
</organism>
<dbReference type="GO" id="GO:0000139">
    <property type="term" value="C:Golgi membrane"/>
    <property type="evidence" value="ECO:0007669"/>
    <property type="project" value="UniProtKB-SubCell"/>
</dbReference>